<dbReference type="AlphaFoldDB" id="A0A7Y0EDL1"/>
<reference evidence="1 2" key="2">
    <citation type="submission" date="2020-06" db="EMBL/GenBank/DDBJ databases">
        <title>Complete Genome Sequence of Clostridium muelleri sp. nov. P21T, an Acid-Alcohol Producing Acetogen Isolated from Old Hay.</title>
        <authorList>
            <person name="Duncan K.E."/>
            <person name="Tanner R.S."/>
        </authorList>
    </citation>
    <scope>NUCLEOTIDE SEQUENCE [LARGE SCALE GENOMIC DNA]</scope>
    <source>
        <strain evidence="1 2">P21</strain>
    </source>
</reference>
<comment type="caution">
    <text evidence="1">The sequence shown here is derived from an EMBL/GenBank/DDBJ whole genome shotgun (WGS) entry which is preliminary data.</text>
</comment>
<protein>
    <submittedName>
        <fullName evidence="1">XRE family transcriptional regulator</fullName>
    </submittedName>
</protein>
<dbReference type="EMBL" id="JABBNI010000001">
    <property type="protein sequence ID" value="NMM61167.1"/>
    <property type="molecule type" value="Genomic_DNA"/>
</dbReference>
<name>A0A7Y0EDL1_9CLOT</name>
<evidence type="ECO:0000313" key="1">
    <source>
        <dbReference type="EMBL" id="NMM61167.1"/>
    </source>
</evidence>
<reference evidence="1 2" key="1">
    <citation type="submission" date="2020-04" db="EMBL/GenBank/DDBJ databases">
        <authorList>
            <person name="Doyle D.A."/>
        </authorList>
    </citation>
    <scope>NUCLEOTIDE SEQUENCE [LARGE SCALE GENOMIC DNA]</scope>
    <source>
        <strain evidence="1 2">P21</strain>
    </source>
</reference>
<evidence type="ECO:0000313" key="2">
    <source>
        <dbReference type="Proteomes" id="UP000537131"/>
    </source>
</evidence>
<proteinExistence type="predicted"/>
<accession>A0A7Y0EDL1</accession>
<keyword evidence="2" id="KW-1185">Reference proteome</keyword>
<dbReference type="Proteomes" id="UP000537131">
    <property type="component" value="Unassembled WGS sequence"/>
</dbReference>
<gene>
    <name evidence="1" type="ORF">HBE96_00300</name>
</gene>
<organism evidence="1 2">
    <name type="scientific">Clostridium muellerianum</name>
    <dbReference type="NCBI Taxonomy" id="2716538"/>
    <lineage>
        <taxon>Bacteria</taxon>
        <taxon>Bacillati</taxon>
        <taxon>Bacillota</taxon>
        <taxon>Clostridia</taxon>
        <taxon>Eubacteriales</taxon>
        <taxon>Clostridiaceae</taxon>
        <taxon>Clostridium</taxon>
    </lineage>
</organism>
<sequence length="60" mass="7068">MLSQRKVAIECDIRPSTLKMYVNNTIQRINKADLESLYNFFNKLDDRITISDIVTFENNN</sequence>